<dbReference type="GO" id="GO:0032259">
    <property type="term" value="P:methylation"/>
    <property type="evidence" value="ECO:0007669"/>
    <property type="project" value="UniProtKB-KW"/>
</dbReference>
<sequence>MGKVYIVGAGPGDPELITLKALKLIKEADVILYDRLVSPQLLSYAKESAIKIYVGKEPGESHKQQEINKMLVEFAKRGLTVVRLKNGDPMVFGRGAEECLYVAEHGICCEVVPGVSSFLAASAVSGVPLTARGYSSSFAVVTSHEDPAKGFRSVDLSRIAGAVDVVVVLMGASKAHEVLEEIGKIMGYDTHGVIAINVTLPGQTIIRGSLRDLIKMVREKSVERPAVIIVGKSAKLSEKLYSVCR</sequence>
<accession>A0A832ATD2</accession>
<protein>
    <recommendedName>
        <fullName evidence="1">uroporphyrinogen-III C-methyltransferase</fullName>
        <ecNumber evidence="1">2.1.1.107</ecNumber>
    </recommendedName>
</protein>
<dbReference type="InterPro" id="IPR014776">
    <property type="entry name" value="4pyrrole_Mease_sub2"/>
</dbReference>
<evidence type="ECO:0000256" key="3">
    <source>
        <dbReference type="ARBA" id="ARBA00022679"/>
    </source>
</evidence>
<evidence type="ECO:0000256" key="2">
    <source>
        <dbReference type="ARBA" id="ARBA00022603"/>
    </source>
</evidence>
<gene>
    <name evidence="8" type="primary">cobA</name>
    <name evidence="8" type="ORF">ENT99_04675</name>
</gene>
<name>A0A832ATD2_9CREN</name>
<dbReference type="GO" id="GO:0004851">
    <property type="term" value="F:uroporphyrin-III C-methyltransferase activity"/>
    <property type="evidence" value="ECO:0007669"/>
    <property type="project" value="UniProtKB-EC"/>
</dbReference>
<dbReference type="PANTHER" id="PTHR45790">
    <property type="entry name" value="SIROHEME SYNTHASE-RELATED"/>
    <property type="match status" value="1"/>
</dbReference>
<dbReference type="PROSITE" id="PS00839">
    <property type="entry name" value="SUMT_1"/>
    <property type="match status" value="1"/>
</dbReference>
<keyword evidence="5" id="KW-0627">Porphyrin biosynthesis</keyword>
<dbReference type="Pfam" id="PF00590">
    <property type="entry name" value="TP_methylase"/>
    <property type="match status" value="1"/>
</dbReference>
<evidence type="ECO:0000256" key="6">
    <source>
        <dbReference type="RuleBase" id="RU003960"/>
    </source>
</evidence>
<dbReference type="FunFam" id="3.40.1010.10:FF:000001">
    <property type="entry name" value="Siroheme synthase"/>
    <property type="match status" value="1"/>
</dbReference>
<dbReference type="PROSITE" id="PS00840">
    <property type="entry name" value="SUMT_2"/>
    <property type="match status" value="1"/>
</dbReference>
<dbReference type="NCBIfam" id="NF004790">
    <property type="entry name" value="PRK06136.1"/>
    <property type="match status" value="1"/>
</dbReference>
<reference evidence="8" key="1">
    <citation type="journal article" date="2020" name="mSystems">
        <title>Genome- and Community-Level Interaction Insights into Carbon Utilization and Element Cycling Functions of Hydrothermarchaeota in Hydrothermal Sediment.</title>
        <authorList>
            <person name="Zhou Z."/>
            <person name="Liu Y."/>
            <person name="Xu W."/>
            <person name="Pan J."/>
            <person name="Luo Z.H."/>
            <person name="Li M."/>
        </authorList>
    </citation>
    <scope>NUCLEOTIDE SEQUENCE</scope>
    <source>
        <strain evidence="8">SpSt-629</strain>
    </source>
</reference>
<dbReference type="InterPro" id="IPR035996">
    <property type="entry name" value="4pyrrol_Methylase_sf"/>
</dbReference>
<dbReference type="InterPro" id="IPR003043">
    <property type="entry name" value="Uropor_MeTrfase_CS"/>
</dbReference>
<evidence type="ECO:0000256" key="5">
    <source>
        <dbReference type="ARBA" id="ARBA00023244"/>
    </source>
</evidence>
<dbReference type="AlphaFoldDB" id="A0A832ATD2"/>
<keyword evidence="2 6" id="KW-0489">Methyltransferase</keyword>
<dbReference type="PANTHER" id="PTHR45790:SF3">
    <property type="entry name" value="S-ADENOSYL-L-METHIONINE-DEPENDENT UROPORPHYRINOGEN III METHYLTRANSFERASE, CHLOROPLASTIC"/>
    <property type="match status" value="1"/>
</dbReference>
<dbReference type="InterPro" id="IPR050161">
    <property type="entry name" value="Siro_Cobalamin_biosynth"/>
</dbReference>
<keyword evidence="4" id="KW-0949">S-adenosyl-L-methionine</keyword>
<dbReference type="CDD" id="cd11642">
    <property type="entry name" value="SUMT"/>
    <property type="match status" value="1"/>
</dbReference>
<dbReference type="NCBIfam" id="TIGR01469">
    <property type="entry name" value="cobA_cysG_Cterm"/>
    <property type="match status" value="1"/>
</dbReference>
<dbReference type="EC" id="2.1.1.107" evidence="1"/>
<evidence type="ECO:0000256" key="4">
    <source>
        <dbReference type="ARBA" id="ARBA00022691"/>
    </source>
</evidence>
<organism evidence="8">
    <name type="scientific">Ignisphaera aggregans</name>
    <dbReference type="NCBI Taxonomy" id="334771"/>
    <lineage>
        <taxon>Archaea</taxon>
        <taxon>Thermoproteota</taxon>
        <taxon>Thermoprotei</taxon>
        <taxon>Desulfurococcales</taxon>
        <taxon>Desulfurococcaceae</taxon>
        <taxon>Ignisphaera</taxon>
    </lineage>
</organism>
<proteinExistence type="inferred from homology"/>
<dbReference type="GO" id="GO:0019354">
    <property type="term" value="P:siroheme biosynthetic process"/>
    <property type="evidence" value="ECO:0007669"/>
    <property type="project" value="InterPro"/>
</dbReference>
<dbReference type="InterPro" id="IPR000878">
    <property type="entry name" value="4pyrrol_Mease"/>
</dbReference>
<evidence type="ECO:0000256" key="1">
    <source>
        <dbReference type="ARBA" id="ARBA00012162"/>
    </source>
</evidence>
<dbReference type="Gene3D" id="3.40.1010.10">
    <property type="entry name" value="Cobalt-precorrin-4 Transmethylase, Domain 1"/>
    <property type="match status" value="1"/>
</dbReference>
<dbReference type="Gene3D" id="3.30.950.10">
    <property type="entry name" value="Methyltransferase, Cobalt-precorrin-4 Transmethylase, Domain 2"/>
    <property type="match status" value="1"/>
</dbReference>
<dbReference type="EMBL" id="DTAU01000095">
    <property type="protein sequence ID" value="HFQ78981.1"/>
    <property type="molecule type" value="Genomic_DNA"/>
</dbReference>
<evidence type="ECO:0000259" key="7">
    <source>
        <dbReference type="Pfam" id="PF00590"/>
    </source>
</evidence>
<keyword evidence="3 6" id="KW-0808">Transferase</keyword>
<comment type="caution">
    <text evidence="8">The sequence shown here is derived from an EMBL/GenBank/DDBJ whole genome shotgun (WGS) entry which is preliminary data.</text>
</comment>
<dbReference type="InterPro" id="IPR006366">
    <property type="entry name" value="CobA/CysG_C"/>
</dbReference>
<dbReference type="SUPFAM" id="SSF53790">
    <property type="entry name" value="Tetrapyrrole methylase"/>
    <property type="match status" value="1"/>
</dbReference>
<dbReference type="InterPro" id="IPR014777">
    <property type="entry name" value="4pyrrole_Mease_sub1"/>
</dbReference>
<comment type="similarity">
    <text evidence="6">Belongs to the precorrin methyltransferase family.</text>
</comment>
<evidence type="ECO:0000313" key="8">
    <source>
        <dbReference type="EMBL" id="HFQ78981.1"/>
    </source>
</evidence>
<feature type="domain" description="Tetrapyrrole methylase" evidence="7">
    <location>
        <begin position="3"/>
        <end position="213"/>
    </location>
</feature>